<evidence type="ECO:0000313" key="12">
    <source>
        <dbReference type="Proteomes" id="UP000034688"/>
    </source>
</evidence>
<dbReference type="EMBL" id="LBPP01000022">
    <property type="protein sequence ID" value="KKP59906.1"/>
    <property type="molecule type" value="Genomic_DNA"/>
</dbReference>
<dbReference type="InterPro" id="IPR011324">
    <property type="entry name" value="Cytotoxic_necrot_fac-like_cat"/>
</dbReference>
<protein>
    <recommendedName>
        <fullName evidence="10">Purine nucleoside phosphorylase</fullName>
    </recommendedName>
</protein>
<evidence type="ECO:0000256" key="8">
    <source>
        <dbReference type="ARBA" id="ARBA00048968"/>
    </source>
</evidence>
<evidence type="ECO:0000313" key="11">
    <source>
        <dbReference type="EMBL" id="KKP59906.1"/>
    </source>
</evidence>
<dbReference type="GO" id="GO:0017061">
    <property type="term" value="F:S-methyl-5-thioadenosine phosphorylase activity"/>
    <property type="evidence" value="ECO:0007669"/>
    <property type="project" value="UniProtKB-EC"/>
</dbReference>
<dbReference type="Proteomes" id="UP000034688">
    <property type="component" value="Unassembled WGS sequence"/>
</dbReference>
<dbReference type="STRING" id="1618477.UR54_C0022G0016"/>
<evidence type="ECO:0000256" key="10">
    <source>
        <dbReference type="RuleBase" id="RU361274"/>
    </source>
</evidence>
<comment type="catalytic activity">
    <reaction evidence="7">
        <text>adenosine + H2O + H(+) = inosine + NH4(+)</text>
        <dbReference type="Rhea" id="RHEA:24408"/>
        <dbReference type="ChEBI" id="CHEBI:15377"/>
        <dbReference type="ChEBI" id="CHEBI:15378"/>
        <dbReference type="ChEBI" id="CHEBI:16335"/>
        <dbReference type="ChEBI" id="CHEBI:17596"/>
        <dbReference type="ChEBI" id="CHEBI:28938"/>
        <dbReference type="EC" id="3.5.4.4"/>
    </reaction>
    <physiologicalReaction direction="left-to-right" evidence="7">
        <dbReference type="Rhea" id="RHEA:24409"/>
    </physiologicalReaction>
</comment>
<evidence type="ECO:0000256" key="1">
    <source>
        <dbReference type="ARBA" id="ARBA00000553"/>
    </source>
</evidence>
<comment type="catalytic activity">
    <reaction evidence="9">
        <text>S-methyl-5'-thioadenosine + phosphate = 5-(methylsulfanyl)-alpha-D-ribose 1-phosphate + adenine</text>
        <dbReference type="Rhea" id="RHEA:11852"/>
        <dbReference type="ChEBI" id="CHEBI:16708"/>
        <dbReference type="ChEBI" id="CHEBI:17509"/>
        <dbReference type="ChEBI" id="CHEBI:43474"/>
        <dbReference type="ChEBI" id="CHEBI:58533"/>
        <dbReference type="EC" id="2.4.2.28"/>
    </reaction>
    <physiologicalReaction direction="left-to-right" evidence="9">
        <dbReference type="Rhea" id="RHEA:11853"/>
    </physiologicalReaction>
</comment>
<evidence type="ECO:0000256" key="5">
    <source>
        <dbReference type="ARBA" id="ARBA00022801"/>
    </source>
</evidence>
<dbReference type="NCBIfam" id="TIGR00726">
    <property type="entry name" value="peptidoglycan editing factor PgeF"/>
    <property type="match status" value="1"/>
</dbReference>
<dbReference type="AlphaFoldDB" id="A0A0G0B856"/>
<comment type="similarity">
    <text evidence="2 10">Belongs to the purine nucleoside phosphorylase YfiH/LACC1 family.</text>
</comment>
<evidence type="ECO:0000256" key="4">
    <source>
        <dbReference type="ARBA" id="ARBA00022723"/>
    </source>
</evidence>
<dbReference type="CDD" id="cd16833">
    <property type="entry name" value="YfiH"/>
    <property type="match status" value="1"/>
</dbReference>
<proteinExistence type="inferred from homology"/>
<comment type="caution">
    <text evidence="11">The sequence shown here is derived from an EMBL/GenBank/DDBJ whole genome shotgun (WGS) entry which is preliminary data.</text>
</comment>
<dbReference type="SUPFAM" id="SSF64438">
    <property type="entry name" value="CNF1/YfiH-like putative cysteine hydrolases"/>
    <property type="match status" value="1"/>
</dbReference>
<keyword evidence="6" id="KW-0862">Zinc</keyword>
<dbReference type="GO" id="GO:0005507">
    <property type="term" value="F:copper ion binding"/>
    <property type="evidence" value="ECO:0007669"/>
    <property type="project" value="TreeGrafter"/>
</dbReference>
<evidence type="ECO:0000256" key="7">
    <source>
        <dbReference type="ARBA" id="ARBA00047989"/>
    </source>
</evidence>
<gene>
    <name evidence="11" type="ORF">UR54_C0022G0016</name>
</gene>
<organism evidence="11 12">
    <name type="scientific">Candidatus Roizmanbacteria bacterium GW2011_GWA2_34_18</name>
    <dbReference type="NCBI Taxonomy" id="1618477"/>
    <lineage>
        <taxon>Bacteria</taxon>
        <taxon>Candidatus Roizmaniibacteriota</taxon>
    </lineage>
</organism>
<evidence type="ECO:0000256" key="2">
    <source>
        <dbReference type="ARBA" id="ARBA00007353"/>
    </source>
</evidence>
<evidence type="ECO:0000256" key="3">
    <source>
        <dbReference type="ARBA" id="ARBA00022679"/>
    </source>
</evidence>
<dbReference type="Pfam" id="PF02578">
    <property type="entry name" value="Cu-oxidase_4"/>
    <property type="match status" value="1"/>
</dbReference>
<dbReference type="InterPro" id="IPR003730">
    <property type="entry name" value="Cu_polyphenol_OxRdtase"/>
</dbReference>
<keyword evidence="4" id="KW-0479">Metal-binding</keyword>
<dbReference type="Gene3D" id="3.60.140.10">
    <property type="entry name" value="CNF1/YfiH-like putative cysteine hydrolases"/>
    <property type="match status" value="1"/>
</dbReference>
<dbReference type="InterPro" id="IPR038371">
    <property type="entry name" value="Cu_polyphenol_OxRdtase_sf"/>
</dbReference>
<name>A0A0G0B856_9BACT</name>
<evidence type="ECO:0000256" key="9">
    <source>
        <dbReference type="ARBA" id="ARBA00049893"/>
    </source>
</evidence>
<sequence>MITYDSNLKIFISTLINNERFFGGFGTRALGDGRKVENIFNFAQTSIPNFKTIVIPEQIHSTNVAIFNSNSIDNLEKISETDGVITKEINSILTIITADCSPIMFVEKQQGIIGISHQGWRGSVKRLGQKMVKKIVELGGKKENIFVAIGPSIGECCYDIDDERYYQFVSVFDGYSKKIFHRHQGKLHLNLSLLNYLQIKEIGIPEKNIDHFPFCTRCDKKRFFSFRRDKKKDYGEMMSFVVKGQSL</sequence>
<keyword evidence="3" id="KW-0808">Transferase</keyword>
<dbReference type="PANTHER" id="PTHR30616:SF2">
    <property type="entry name" value="PURINE NUCLEOSIDE PHOSPHORYLASE LACC1"/>
    <property type="match status" value="1"/>
</dbReference>
<dbReference type="PANTHER" id="PTHR30616">
    <property type="entry name" value="UNCHARACTERIZED PROTEIN YFIH"/>
    <property type="match status" value="1"/>
</dbReference>
<comment type="catalytic activity">
    <reaction evidence="1">
        <text>inosine + phosphate = alpha-D-ribose 1-phosphate + hypoxanthine</text>
        <dbReference type="Rhea" id="RHEA:27646"/>
        <dbReference type="ChEBI" id="CHEBI:17368"/>
        <dbReference type="ChEBI" id="CHEBI:17596"/>
        <dbReference type="ChEBI" id="CHEBI:43474"/>
        <dbReference type="ChEBI" id="CHEBI:57720"/>
        <dbReference type="EC" id="2.4.2.1"/>
    </reaction>
    <physiologicalReaction direction="left-to-right" evidence="1">
        <dbReference type="Rhea" id="RHEA:27647"/>
    </physiologicalReaction>
</comment>
<dbReference type="GO" id="GO:0016787">
    <property type="term" value="F:hydrolase activity"/>
    <property type="evidence" value="ECO:0007669"/>
    <property type="project" value="UniProtKB-KW"/>
</dbReference>
<evidence type="ECO:0000256" key="6">
    <source>
        <dbReference type="ARBA" id="ARBA00022833"/>
    </source>
</evidence>
<reference evidence="11 12" key="1">
    <citation type="journal article" date="2015" name="Nature">
        <title>rRNA introns, odd ribosomes, and small enigmatic genomes across a large radiation of phyla.</title>
        <authorList>
            <person name="Brown C.T."/>
            <person name="Hug L.A."/>
            <person name="Thomas B.C."/>
            <person name="Sharon I."/>
            <person name="Castelle C.J."/>
            <person name="Singh A."/>
            <person name="Wilkins M.J."/>
            <person name="Williams K.H."/>
            <person name="Banfield J.F."/>
        </authorList>
    </citation>
    <scope>NUCLEOTIDE SEQUENCE [LARGE SCALE GENOMIC DNA]</scope>
</reference>
<keyword evidence="5" id="KW-0378">Hydrolase</keyword>
<accession>A0A0G0B856</accession>
<comment type="catalytic activity">
    <reaction evidence="8">
        <text>adenosine + phosphate = alpha-D-ribose 1-phosphate + adenine</text>
        <dbReference type="Rhea" id="RHEA:27642"/>
        <dbReference type="ChEBI" id="CHEBI:16335"/>
        <dbReference type="ChEBI" id="CHEBI:16708"/>
        <dbReference type="ChEBI" id="CHEBI:43474"/>
        <dbReference type="ChEBI" id="CHEBI:57720"/>
        <dbReference type="EC" id="2.4.2.1"/>
    </reaction>
    <physiologicalReaction direction="left-to-right" evidence="8">
        <dbReference type="Rhea" id="RHEA:27643"/>
    </physiologicalReaction>
</comment>